<dbReference type="PANTHER" id="PTHR18881:SF2">
    <property type="entry name" value="POLYAMINE-MODULATED FACTOR 1-BINDING PROTEIN 1"/>
    <property type="match status" value="1"/>
</dbReference>
<sequence>MNVSKDLSNARLALDESRTNSERLHRESELVVQNVNTWVREQKRANEKLGNKIRDQSKGIVQLSTEKDQLQEQIVLLQKENKKLMSELDEKRIDYDKFRALQSHSSHQQVLLHQLKNRLEELEGEQDVEVKQKLTAIDGLQTRLKTSVDAVQTLSQQLSSLQKEKLRLRADLERQATASQTLKLQVEGKNQLVNSLKAQLASLRGQPPYSPDSQSPQSHTPRSSSHSCSSPRCATPGLPNNQPTELSSEQLMNRALVESGIANPDAVDKNYWISRVGQLSHQLQESSEYWADKVQQLQQDQQSAPTPRATWAT</sequence>
<keyword evidence="3" id="KW-1185">Reference proteome</keyword>
<dbReference type="EMBL" id="JAODUO010000054">
    <property type="protein sequence ID" value="KAK2191328.1"/>
    <property type="molecule type" value="Genomic_DNA"/>
</dbReference>
<dbReference type="InterPro" id="IPR037391">
    <property type="entry name" value="PMF1-bd"/>
</dbReference>
<accession>A0AAD9PAR4</accession>
<organism evidence="2 3">
    <name type="scientific">Ridgeia piscesae</name>
    <name type="common">Tubeworm</name>
    <dbReference type="NCBI Taxonomy" id="27915"/>
    <lineage>
        <taxon>Eukaryota</taxon>
        <taxon>Metazoa</taxon>
        <taxon>Spiralia</taxon>
        <taxon>Lophotrochozoa</taxon>
        <taxon>Annelida</taxon>
        <taxon>Polychaeta</taxon>
        <taxon>Sedentaria</taxon>
        <taxon>Canalipalpata</taxon>
        <taxon>Sabellida</taxon>
        <taxon>Siboglinidae</taxon>
        <taxon>Ridgeia</taxon>
    </lineage>
</organism>
<evidence type="ECO:0000256" key="1">
    <source>
        <dbReference type="SAM" id="MobiDB-lite"/>
    </source>
</evidence>
<gene>
    <name evidence="2" type="ORF">NP493_54g04036</name>
</gene>
<protein>
    <submittedName>
        <fullName evidence="2">Uncharacterized protein</fullName>
    </submittedName>
</protein>
<dbReference type="PANTHER" id="PTHR18881">
    <property type="entry name" value="POLYAMINE-MODULATED FACTOR 1-BINDING PROTEIN 1-RELATED"/>
    <property type="match status" value="1"/>
</dbReference>
<name>A0AAD9PAR4_RIDPI</name>
<evidence type="ECO:0000313" key="3">
    <source>
        <dbReference type="Proteomes" id="UP001209878"/>
    </source>
</evidence>
<proteinExistence type="predicted"/>
<evidence type="ECO:0000313" key="2">
    <source>
        <dbReference type="EMBL" id="KAK2191328.1"/>
    </source>
</evidence>
<feature type="region of interest" description="Disordered" evidence="1">
    <location>
        <begin position="294"/>
        <end position="313"/>
    </location>
</feature>
<feature type="region of interest" description="Disordered" evidence="1">
    <location>
        <begin position="203"/>
        <end position="245"/>
    </location>
</feature>
<dbReference type="GO" id="GO:0007283">
    <property type="term" value="P:spermatogenesis"/>
    <property type="evidence" value="ECO:0007669"/>
    <property type="project" value="TreeGrafter"/>
</dbReference>
<reference evidence="2" key="1">
    <citation type="journal article" date="2023" name="Mol. Biol. Evol.">
        <title>Third-Generation Sequencing Reveals the Adaptive Role of the Epigenome in Three Deep-Sea Polychaetes.</title>
        <authorList>
            <person name="Perez M."/>
            <person name="Aroh O."/>
            <person name="Sun Y."/>
            <person name="Lan Y."/>
            <person name="Juniper S.K."/>
            <person name="Young C.R."/>
            <person name="Angers B."/>
            <person name="Qian P.Y."/>
        </authorList>
    </citation>
    <scope>NUCLEOTIDE SEQUENCE</scope>
    <source>
        <strain evidence="2">R07B-5</strain>
    </source>
</reference>
<dbReference type="Proteomes" id="UP001209878">
    <property type="component" value="Unassembled WGS sequence"/>
</dbReference>
<dbReference type="AlphaFoldDB" id="A0AAD9PAR4"/>
<comment type="caution">
    <text evidence="2">The sequence shown here is derived from an EMBL/GenBank/DDBJ whole genome shotgun (WGS) entry which is preliminary data.</text>
</comment>
<feature type="compositionally biased region" description="Low complexity" evidence="1">
    <location>
        <begin position="211"/>
        <end position="233"/>
    </location>
</feature>